<evidence type="ECO:0000259" key="1">
    <source>
        <dbReference type="Pfam" id="PF13472"/>
    </source>
</evidence>
<keyword evidence="3" id="KW-1185">Reference proteome</keyword>
<gene>
    <name evidence="2" type="primary">30</name>
    <name evidence="2" type="ORF">SEA_EASLEY_30</name>
</gene>
<dbReference type="RefSeq" id="YP_010654662.1">
    <property type="nucleotide sequence ID" value="NC_070814.1"/>
</dbReference>
<dbReference type="KEGG" id="vg:77930513"/>
<evidence type="ECO:0000313" key="3">
    <source>
        <dbReference type="Proteomes" id="UP000246494"/>
    </source>
</evidence>
<dbReference type="GeneID" id="77930513"/>
<dbReference type="InterPro" id="IPR013830">
    <property type="entry name" value="SGNH_hydro"/>
</dbReference>
<proteinExistence type="predicted"/>
<dbReference type="Gene3D" id="3.40.50.1110">
    <property type="entry name" value="SGNH hydrolase"/>
    <property type="match status" value="1"/>
</dbReference>
<organism evidence="2 3">
    <name type="scientific">Gordonia phage Easley</name>
    <dbReference type="NCBI Taxonomy" id="2182395"/>
    <lineage>
        <taxon>Viruses</taxon>
        <taxon>Duplodnaviria</taxon>
        <taxon>Heunggongvirae</taxon>
        <taxon>Uroviricota</taxon>
        <taxon>Caudoviricetes</taxon>
        <taxon>Beenievirus</taxon>
        <taxon>Beenievirus easley</taxon>
    </lineage>
</organism>
<dbReference type="Pfam" id="PF13472">
    <property type="entry name" value="Lipase_GDSL_2"/>
    <property type="match status" value="1"/>
</dbReference>
<protein>
    <submittedName>
        <fullName evidence="2">Minor tail protein</fullName>
    </submittedName>
</protein>
<reference evidence="3" key="1">
    <citation type="submission" date="2018-04" db="EMBL/GenBank/DDBJ databases">
        <authorList>
            <person name="Go L.Y."/>
            <person name="Mitchell J.A."/>
        </authorList>
    </citation>
    <scope>NUCLEOTIDE SEQUENCE [LARGE SCALE GENOMIC DNA]</scope>
</reference>
<dbReference type="SUPFAM" id="SSF52266">
    <property type="entry name" value="SGNH hydrolase"/>
    <property type="match status" value="1"/>
</dbReference>
<dbReference type="Proteomes" id="UP000246494">
    <property type="component" value="Segment"/>
</dbReference>
<name>A0A2U8UN26_9CAUD</name>
<dbReference type="InterPro" id="IPR036514">
    <property type="entry name" value="SGNH_hydro_sf"/>
</dbReference>
<dbReference type="CDD" id="cd00229">
    <property type="entry name" value="SGNH_hydrolase"/>
    <property type="match status" value="1"/>
</dbReference>
<accession>A0A2U8UN26</accession>
<dbReference type="Gene3D" id="2.60.120.260">
    <property type="entry name" value="Galactose-binding domain-like"/>
    <property type="match status" value="1"/>
</dbReference>
<sequence>MTTHRSTAPGRQVISQTIGGENTPITPLARVDRGPCYRTFHAALARRDAAAVDVVAVGDSVTTGAQASVASKRWLGLLQTKLRGLYQPAGVAGGIGYVQMNTTYNSPWTLSNTTVPTTPSGLGQGALEFPSGATASATFTGTAVDVFYRKVSGGGSFSISIDGATTGPGFVTVNTANASEVAGSKQRIGSLTPGSHTITIANVSDTSQVEGVMFYNGDESLGIRTWDAGRSGIPSGGYVSNTRYLGAITTIQPQLVTVFLGINNYRNQQPPAALATDIISMIRSIRAACTIPPSILLVIPFLPHPGTANRPYLAYYDALLQAASTFPDVDVLDLYAKFGPTIQTQTLGLLHADLTHPNDAGYEFISESVLAHVRSGASS</sequence>
<feature type="domain" description="SGNH hydrolase-type esterase" evidence="1">
    <location>
        <begin position="227"/>
        <end position="363"/>
    </location>
</feature>
<evidence type="ECO:0000313" key="2">
    <source>
        <dbReference type="EMBL" id="AWN05055.1"/>
    </source>
</evidence>
<dbReference type="EMBL" id="MH155867">
    <property type="protein sequence ID" value="AWN05055.1"/>
    <property type="molecule type" value="Genomic_DNA"/>
</dbReference>